<evidence type="ECO:0000313" key="3">
    <source>
        <dbReference type="Proteomes" id="UP000005408"/>
    </source>
</evidence>
<evidence type="ECO:0000313" key="2">
    <source>
        <dbReference type="EnsemblMetazoa" id="G34464.2:cds"/>
    </source>
</evidence>
<proteinExistence type="predicted"/>
<reference evidence="2" key="1">
    <citation type="submission" date="2022-08" db="UniProtKB">
        <authorList>
            <consortium name="EnsemblMetazoa"/>
        </authorList>
    </citation>
    <scope>IDENTIFICATION</scope>
    <source>
        <strain evidence="2">05x7-T-G4-1.051#20</strain>
    </source>
</reference>
<dbReference type="Proteomes" id="UP000005408">
    <property type="component" value="Unassembled WGS sequence"/>
</dbReference>
<dbReference type="EnsemblMetazoa" id="G34464.2">
    <property type="protein sequence ID" value="G34464.2:cds"/>
    <property type="gene ID" value="G34464"/>
</dbReference>
<name>A0A8W8MPR1_MAGGI</name>
<organism evidence="2 3">
    <name type="scientific">Magallana gigas</name>
    <name type="common">Pacific oyster</name>
    <name type="synonym">Crassostrea gigas</name>
    <dbReference type="NCBI Taxonomy" id="29159"/>
    <lineage>
        <taxon>Eukaryota</taxon>
        <taxon>Metazoa</taxon>
        <taxon>Spiralia</taxon>
        <taxon>Lophotrochozoa</taxon>
        <taxon>Mollusca</taxon>
        <taxon>Bivalvia</taxon>
        <taxon>Autobranchia</taxon>
        <taxon>Pteriomorphia</taxon>
        <taxon>Ostreida</taxon>
        <taxon>Ostreoidea</taxon>
        <taxon>Ostreidae</taxon>
        <taxon>Magallana</taxon>
    </lineage>
</organism>
<protein>
    <submittedName>
        <fullName evidence="2">Uncharacterized protein</fullName>
    </submittedName>
</protein>
<evidence type="ECO:0000256" key="1">
    <source>
        <dbReference type="SAM" id="MobiDB-lite"/>
    </source>
</evidence>
<feature type="compositionally biased region" description="Polar residues" evidence="1">
    <location>
        <begin position="26"/>
        <end position="40"/>
    </location>
</feature>
<accession>A0A8W8MPR1</accession>
<sequence>IKSFQIRKTAELKLKHLLKFKEMPSKTVNTPELDPSSNSKDAAETPRVGKANAPKTNPKLCIPIQDPPRTDQPRGQQTVGMPKKTMRGRVIRKPKRYYEDCIM</sequence>
<keyword evidence="3" id="KW-1185">Reference proteome</keyword>
<dbReference type="AlphaFoldDB" id="A0A8W8MPR1"/>
<feature type="region of interest" description="Disordered" evidence="1">
    <location>
        <begin position="21"/>
        <end position="92"/>
    </location>
</feature>